<feature type="transmembrane region" description="Helical" evidence="2">
    <location>
        <begin position="12"/>
        <end position="32"/>
    </location>
</feature>
<gene>
    <name evidence="4" type="ORF">ACFR9S_10715</name>
</gene>
<dbReference type="InterPro" id="IPR012859">
    <property type="entry name" value="Pilin_N_archaeal"/>
</dbReference>
<dbReference type="EMBL" id="JBHUDH010000119">
    <property type="protein sequence ID" value="MFD1526761.1"/>
    <property type="molecule type" value="Genomic_DNA"/>
</dbReference>
<keyword evidence="5" id="KW-1185">Reference proteome</keyword>
<keyword evidence="2" id="KW-0472">Membrane</keyword>
<accession>A0ABD6B753</accession>
<keyword evidence="2" id="KW-0812">Transmembrane</keyword>
<keyword evidence="2" id="KW-1133">Transmembrane helix</keyword>
<feature type="domain" description="Archaeal Type IV pilin N-terminal" evidence="3">
    <location>
        <begin position="5"/>
        <end position="74"/>
    </location>
</feature>
<dbReference type="AlphaFoldDB" id="A0ABD6B753"/>
<evidence type="ECO:0000259" key="3">
    <source>
        <dbReference type="Pfam" id="PF07790"/>
    </source>
</evidence>
<reference evidence="4 5" key="1">
    <citation type="journal article" date="2019" name="Int. J. Syst. Evol. Microbiol.">
        <title>The Global Catalogue of Microorganisms (GCM) 10K type strain sequencing project: providing services to taxonomists for standard genome sequencing and annotation.</title>
        <authorList>
            <consortium name="The Broad Institute Genomics Platform"/>
            <consortium name="The Broad Institute Genome Sequencing Center for Infectious Disease"/>
            <person name="Wu L."/>
            <person name="Ma J."/>
        </authorList>
    </citation>
    <scope>NUCLEOTIDE SEQUENCE [LARGE SCALE GENOMIC DNA]</scope>
    <source>
        <strain evidence="4 5">CGMCC 1.12285</strain>
    </source>
</reference>
<name>A0ABD6B753_9EURY</name>
<dbReference type="Pfam" id="PF07790">
    <property type="entry name" value="Pilin_N"/>
    <property type="match status" value="1"/>
</dbReference>
<feature type="region of interest" description="Disordered" evidence="1">
    <location>
        <begin position="159"/>
        <end position="178"/>
    </location>
</feature>
<proteinExistence type="predicted"/>
<comment type="caution">
    <text evidence="4">The sequence shown here is derived from an EMBL/GenBank/DDBJ whole genome shotgun (WGS) entry which is preliminary data.</text>
</comment>
<evidence type="ECO:0000313" key="5">
    <source>
        <dbReference type="Proteomes" id="UP001597111"/>
    </source>
</evidence>
<dbReference type="RefSeq" id="WP_379730918.1">
    <property type="nucleotide sequence ID" value="NZ_JBHSWZ010000034.1"/>
</dbReference>
<evidence type="ECO:0000256" key="1">
    <source>
        <dbReference type="SAM" id="MobiDB-lite"/>
    </source>
</evidence>
<protein>
    <submittedName>
        <fullName evidence="4">Type IV pilin</fullName>
    </submittedName>
</protein>
<evidence type="ECO:0000313" key="4">
    <source>
        <dbReference type="EMBL" id="MFD1526761.1"/>
    </source>
</evidence>
<organism evidence="4 5">
    <name type="scientific">Halolamina salina</name>
    <dbReference type="NCBI Taxonomy" id="1220023"/>
    <lineage>
        <taxon>Archaea</taxon>
        <taxon>Methanobacteriati</taxon>
        <taxon>Methanobacteriota</taxon>
        <taxon>Stenosarchaea group</taxon>
        <taxon>Halobacteria</taxon>
        <taxon>Halobacteriales</taxon>
        <taxon>Haloferacaceae</taxon>
    </lineage>
</organism>
<dbReference type="Proteomes" id="UP001597111">
    <property type="component" value="Unassembled WGS sequence"/>
</dbReference>
<evidence type="ECO:0000256" key="2">
    <source>
        <dbReference type="SAM" id="Phobius"/>
    </source>
</evidence>
<sequence length="283" mass="29793">MSTRAQSESIGIILLTAVVVVTVGTAGSIVLADVGGEETTRADLSVEIADEGVSVAHNGGESVAFDDLRVVVRHGNETWRPPMNGSGLLDNDSNARFDAGERWVWSQPLDTSEITVVQVFDRRTGTLLAEERRYPTVESSLTPTATPNETATATVTVTSTGTPTATPAPSETATPTDTVAPTIDTSWKSQVTADRNADEVRISSLTVSDDRSLDRVEITVKQDGSTEGTRTITSGVSGTTWSASSPVVVSLKNVKNKQYTVSVTVYDAAGNSATQTTTVQGTK</sequence>